<feature type="compositionally biased region" description="Low complexity" evidence="1">
    <location>
        <begin position="358"/>
        <end position="385"/>
    </location>
</feature>
<dbReference type="Pfam" id="PF02893">
    <property type="entry name" value="GRAM"/>
    <property type="match status" value="2"/>
</dbReference>
<evidence type="ECO:0000313" key="3">
    <source>
        <dbReference type="EMBL" id="KYQ93842.1"/>
    </source>
</evidence>
<evidence type="ECO:0000256" key="1">
    <source>
        <dbReference type="SAM" id="MobiDB-lite"/>
    </source>
</evidence>
<evidence type="ECO:0000259" key="2">
    <source>
        <dbReference type="SMART" id="SM00568"/>
    </source>
</evidence>
<dbReference type="GO" id="GO:0032934">
    <property type="term" value="F:sterol binding"/>
    <property type="evidence" value="ECO:0007669"/>
    <property type="project" value="TreeGrafter"/>
</dbReference>
<dbReference type="FunCoup" id="A0A151ZIM4">
    <property type="interactions" value="421"/>
</dbReference>
<dbReference type="OMA" id="YHIHFKK"/>
<sequence length="437" mass="49360">MGKKDKSKSPTSSPNIDSEQDQKVHKKFHLDPQEKVLFVIKCRKKSRNGEMIITEEHICFSSTGIGMGTKKKVLAFNQISQVDNLEKNGGVRVTTKTGKPITFHFKQNESVYLLIEGQWELTGNQPGSRLNLSQQSVTTSHSKAPINQKSIHKHFQLPESEVIQLEESCSLKSTVKFKHYGKLFITQNYLCFYSSFLTSSTKRIVKLRNITSIEKEKTKVIIISTTTEHYKFSTFQNRDETFQELTDLHEKAKLDTTSLPSTPNLNLSRSGSNNDLASHDNKRNSLDVNQLQDTLEKTKRHSRQNSDNNNNSQPIFKKVHSRQNSDNLNQQQISTATTTTTTTTTPTSSTPKQHSRQNSSNNNSTPPTTSTSVTTTTPTTTSKPPIVNQPQQNTNKIGNRLEKVDNVIPKVDNVNKKETSQTQETKTKYRSCCFGMF</sequence>
<dbReference type="GO" id="GO:0005886">
    <property type="term" value="C:plasma membrane"/>
    <property type="evidence" value="ECO:0007669"/>
    <property type="project" value="TreeGrafter"/>
</dbReference>
<keyword evidence="4" id="KW-1185">Reference proteome</keyword>
<feature type="domain" description="GRAM" evidence="2">
    <location>
        <begin position="149"/>
        <end position="217"/>
    </location>
</feature>
<dbReference type="InterPro" id="IPR011993">
    <property type="entry name" value="PH-like_dom_sf"/>
</dbReference>
<comment type="caution">
    <text evidence="3">The sequence shown here is derived from an EMBL/GenBank/DDBJ whole genome shotgun (WGS) entry which is preliminary data.</text>
</comment>
<dbReference type="Proteomes" id="UP000076078">
    <property type="component" value="Unassembled WGS sequence"/>
</dbReference>
<gene>
    <name evidence="3" type="ORF">DLAC_05241</name>
</gene>
<protein>
    <submittedName>
        <fullName evidence="3">RasGEF domain-containing protein</fullName>
    </submittedName>
</protein>
<dbReference type="GO" id="GO:0140268">
    <property type="term" value="C:endoplasmic reticulum-plasma membrane contact site"/>
    <property type="evidence" value="ECO:0007669"/>
    <property type="project" value="TreeGrafter"/>
</dbReference>
<feature type="region of interest" description="Disordered" evidence="1">
    <location>
        <begin position="1"/>
        <end position="25"/>
    </location>
</feature>
<dbReference type="InterPro" id="IPR004182">
    <property type="entry name" value="GRAM"/>
</dbReference>
<organism evidence="3 4">
    <name type="scientific">Tieghemostelium lacteum</name>
    <name type="common">Slime mold</name>
    <name type="synonym">Dictyostelium lacteum</name>
    <dbReference type="NCBI Taxonomy" id="361077"/>
    <lineage>
        <taxon>Eukaryota</taxon>
        <taxon>Amoebozoa</taxon>
        <taxon>Evosea</taxon>
        <taxon>Eumycetozoa</taxon>
        <taxon>Dictyostelia</taxon>
        <taxon>Dictyosteliales</taxon>
        <taxon>Raperosteliaceae</taxon>
        <taxon>Tieghemostelium</taxon>
    </lineage>
</organism>
<reference evidence="3 4" key="1">
    <citation type="submission" date="2015-12" db="EMBL/GenBank/DDBJ databases">
        <title>Dictyostelia acquired genes for synthesis and detection of signals that induce cell-type specialization by lateral gene transfer from prokaryotes.</title>
        <authorList>
            <person name="Gloeckner G."/>
            <person name="Schaap P."/>
        </authorList>
    </citation>
    <scope>NUCLEOTIDE SEQUENCE [LARGE SCALE GENOMIC DNA]</scope>
    <source>
        <strain evidence="3 4">TK</strain>
    </source>
</reference>
<name>A0A151ZIM4_TIELA</name>
<feature type="region of interest" description="Disordered" evidence="1">
    <location>
        <begin position="335"/>
        <end position="399"/>
    </location>
</feature>
<dbReference type="GO" id="GO:0032366">
    <property type="term" value="P:intracellular sterol transport"/>
    <property type="evidence" value="ECO:0007669"/>
    <property type="project" value="TreeGrafter"/>
</dbReference>
<dbReference type="Gene3D" id="2.30.29.30">
    <property type="entry name" value="Pleckstrin-homology domain (PH domain)/Phosphotyrosine-binding domain (PTB)"/>
    <property type="match status" value="2"/>
</dbReference>
<feature type="domain" description="GRAM" evidence="2">
    <location>
        <begin position="22"/>
        <end position="86"/>
    </location>
</feature>
<evidence type="ECO:0000313" key="4">
    <source>
        <dbReference type="Proteomes" id="UP000076078"/>
    </source>
</evidence>
<dbReference type="PANTHER" id="PTHR23319:SF4">
    <property type="entry name" value="GRAM DOMAIN CONTAINING 1B, ISOFORM E"/>
    <property type="match status" value="1"/>
</dbReference>
<dbReference type="PANTHER" id="PTHR23319">
    <property type="entry name" value="GRAM DOMAIN CONTAINING 1B, ISOFORM E"/>
    <property type="match status" value="1"/>
</dbReference>
<accession>A0A151ZIM4</accession>
<feature type="compositionally biased region" description="Polar residues" evidence="1">
    <location>
        <begin position="255"/>
        <end position="276"/>
    </location>
</feature>
<dbReference type="GO" id="GO:0120015">
    <property type="term" value="F:sterol transfer activity"/>
    <property type="evidence" value="ECO:0007669"/>
    <property type="project" value="TreeGrafter"/>
</dbReference>
<dbReference type="EMBL" id="LODT01000025">
    <property type="protein sequence ID" value="KYQ93842.1"/>
    <property type="molecule type" value="Genomic_DNA"/>
</dbReference>
<feature type="compositionally biased region" description="Low complexity" evidence="1">
    <location>
        <begin position="335"/>
        <end position="351"/>
    </location>
</feature>
<dbReference type="InterPro" id="IPR051482">
    <property type="entry name" value="Cholesterol_transport"/>
</dbReference>
<dbReference type="GO" id="GO:0005789">
    <property type="term" value="C:endoplasmic reticulum membrane"/>
    <property type="evidence" value="ECO:0007669"/>
    <property type="project" value="TreeGrafter"/>
</dbReference>
<dbReference type="STRING" id="361077.A0A151ZIM4"/>
<feature type="compositionally biased region" description="Polar residues" evidence="1">
    <location>
        <begin position="388"/>
        <end position="397"/>
    </location>
</feature>
<feature type="region of interest" description="Disordered" evidence="1">
    <location>
        <begin position="253"/>
        <end position="315"/>
    </location>
</feature>
<proteinExistence type="predicted"/>
<dbReference type="OrthoDB" id="2162691at2759"/>
<dbReference type="SMART" id="SM00568">
    <property type="entry name" value="GRAM"/>
    <property type="match status" value="2"/>
</dbReference>
<dbReference type="AlphaFoldDB" id="A0A151ZIM4"/>
<dbReference type="InParanoid" id="A0A151ZIM4"/>